<dbReference type="STRING" id="1117702.AQZ52_11135"/>
<evidence type="ECO:0000313" key="1">
    <source>
        <dbReference type="EMBL" id="KUR71216.1"/>
    </source>
</evidence>
<protein>
    <recommendedName>
        <fullName evidence="3">DNA (cytosine-5-)-methyltransferase</fullName>
    </recommendedName>
</protein>
<reference evidence="1 2" key="1">
    <citation type="submission" date="2015-10" db="EMBL/GenBank/DDBJ databases">
        <title>Draft genome sequence of Novosphingobium fuchskuhlense DSM 25065 isolated from a surface water sample of the southwest basin of Lake Grosse Fuchskuhle.</title>
        <authorList>
            <person name="Ruckert C."/>
            <person name="Winkler A."/>
            <person name="Glaeser J."/>
            <person name="Grossart H.-P."/>
            <person name="Kalinowski J."/>
            <person name="Glaeser S."/>
        </authorList>
    </citation>
    <scope>NUCLEOTIDE SEQUENCE [LARGE SCALE GENOMIC DNA]</scope>
    <source>
        <strain evidence="1 2">FNE08-7</strain>
    </source>
</reference>
<dbReference type="Pfam" id="PF07505">
    <property type="entry name" value="DUF5131"/>
    <property type="match status" value="1"/>
</dbReference>
<proteinExistence type="predicted"/>
<sequence>MTGLIIDNFAGGGGASTGIEQALGRMVDIAINHDEQALRMHAANHPGTHHLQSNIWQVDPLDRHSDDARATLDDYGPENPPPGIWVGVSVEDQQRADERVADFRNTPAAVHFVSYEPALGPVDWSGWGFVDQIIGGGESGPKARPAHPDWFRNTRDWCAAFGVEYFHKQNGEWQPSELCSINCKAETIIFDASASVWRHSHDGGWIGDQAMCRVGKKAAGRLLDGVEHNGMPA</sequence>
<accession>A0A117UUQ3</accession>
<dbReference type="EMBL" id="LLZS01000007">
    <property type="protein sequence ID" value="KUR71216.1"/>
    <property type="molecule type" value="Genomic_DNA"/>
</dbReference>
<organism evidence="1 2">
    <name type="scientific">Novosphingobium fuchskuhlense</name>
    <dbReference type="NCBI Taxonomy" id="1117702"/>
    <lineage>
        <taxon>Bacteria</taxon>
        <taxon>Pseudomonadati</taxon>
        <taxon>Pseudomonadota</taxon>
        <taxon>Alphaproteobacteria</taxon>
        <taxon>Sphingomonadales</taxon>
        <taxon>Sphingomonadaceae</taxon>
        <taxon>Novosphingobium</taxon>
    </lineage>
</organism>
<comment type="caution">
    <text evidence="1">The sequence shown here is derived from an EMBL/GenBank/DDBJ whole genome shotgun (WGS) entry which is preliminary data.</text>
</comment>
<dbReference type="InterPro" id="IPR011101">
    <property type="entry name" value="DUF5131"/>
</dbReference>
<name>A0A117UUQ3_9SPHN</name>
<keyword evidence="2" id="KW-1185">Reference proteome</keyword>
<evidence type="ECO:0008006" key="3">
    <source>
        <dbReference type="Google" id="ProtNLM"/>
    </source>
</evidence>
<dbReference type="Gene3D" id="3.40.50.150">
    <property type="entry name" value="Vaccinia Virus protein VP39"/>
    <property type="match status" value="1"/>
</dbReference>
<dbReference type="OrthoDB" id="9787478at2"/>
<evidence type="ECO:0000313" key="2">
    <source>
        <dbReference type="Proteomes" id="UP000058012"/>
    </source>
</evidence>
<dbReference type="RefSeq" id="WP_067910515.1">
    <property type="nucleotide sequence ID" value="NZ_KQ954245.1"/>
</dbReference>
<gene>
    <name evidence="1" type="ORF">AQZ52_11135</name>
</gene>
<dbReference type="Proteomes" id="UP000058012">
    <property type="component" value="Unassembled WGS sequence"/>
</dbReference>
<dbReference type="AlphaFoldDB" id="A0A117UUQ3"/>
<dbReference type="SUPFAM" id="SSF53335">
    <property type="entry name" value="S-adenosyl-L-methionine-dependent methyltransferases"/>
    <property type="match status" value="1"/>
</dbReference>
<dbReference type="InterPro" id="IPR029063">
    <property type="entry name" value="SAM-dependent_MTases_sf"/>
</dbReference>